<proteinExistence type="predicted"/>
<sequence>MAGLVETQPCWSREPSSWVSTNPATGFRRTQQGWVQVTSKAGFDGTQQIWVSSNPAT</sequence>
<dbReference type="AlphaFoldDB" id="A0AAV5IQ53"/>
<feature type="region of interest" description="Disordered" evidence="1">
    <location>
        <begin position="1"/>
        <end position="25"/>
    </location>
</feature>
<evidence type="ECO:0000313" key="2">
    <source>
        <dbReference type="EMBL" id="GKV00369.1"/>
    </source>
</evidence>
<comment type="caution">
    <text evidence="2">The sequence shown here is derived from an EMBL/GenBank/DDBJ whole genome shotgun (WGS) entry which is preliminary data.</text>
</comment>
<reference evidence="2 3" key="1">
    <citation type="journal article" date="2021" name="Commun. Biol.">
        <title>The genome of Shorea leprosula (Dipterocarpaceae) highlights the ecological relevance of drought in aseasonal tropical rainforests.</title>
        <authorList>
            <person name="Ng K.K.S."/>
            <person name="Kobayashi M.J."/>
            <person name="Fawcett J.A."/>
            <person name="Hatakeyama M."/>
            <person name="Paape T."/>
            <person name="Ng C.H."/>
            <person name="Ang C.C."/>
            <person name="Tnah L.H."/>
            <person name="Lee C.T."/>
            <person name="Nishiyama T."/>
            <person name="Sese J."/>
            <person name="O'Brien M.J."/>
            <person name="Copetti D."/>
            <person name="Mohd Noor M.I."/>
            <person name="Ong R.C."/>
            <person name="Putra M."/>
            <person name="Sireger I.Z."/>
            <person name="Indrioko S."/>
            <person name="Kosugi Y."/>
            <person name="Izuno A."/>
            <person name="Isagi Y."/>
            <person name="Lee S.L."/>
            <person name="Shimizu K.K."/>
        </authorList>
    </citation>
    <scope>NUCLEOTIDE SEQUENCE [LARGE SCALE GENOMIC DNA]</scope>
    <source>
        <strain evidence="2">214</strain>
    </source>
</reference>
<organism evidence="2 3">
    <name type="scientific">Rubroshorea leprosula</name>
    <dbReference type="NCBI Taxonomy" id="152421"/>
    <lineage>
        <taxon>Eukaryota</taxon>
        <taxon>Viridiplantae</taxon>
        <taxon>Streptophyta</taxon>
        <taxon>Embryophyta</taxon>
        <taxon>Tracheophyta</taxon>
        <taxon>Spermatophyta</taxon>
        <taxon>Magnoliopsida</taxon>
        <taxon>eudicotyledons</taxon>
        <taxon>Gunneridae</taxon>
        <taxon>Pentapetalae</taxon>
        <taxon>rosids</taxon>
        <taxon>malvids</taxon>
        <taxon>Malvales</taxon>
        <taxon>Dipterocarpaceae</taxon>
        <taxon>Rubroshorea</taxon>
    </lineage>
</organism>
<feature type="compositionally biased region" description="Polar residues" evidence="1">
    <location>
        <begin position="14"/>
        <end position="25"/>
    </location>
</feature>
<accession>A0AAV5IQ53</accession>
<protein>
    <submittedName>
        <fullName evidence="2">Uncharacterized protein</fullName>
    </submittedName>
</protein>
<evidence type="ECO:0000256" key="1">
    <source>
        <dbReference type="SAM" id="MobiDB-lite"/>
    </source>
</evidence>
<keyword evidence="3" id="KW-1185">Reference proteome</keyword>
<dbReference type="Proteomes" id="UP001054252">
    <property type="component" value="Unassembled WGS sequence"/>
</dbReference>
<gene>
    <name evidence="2" type="ORF">SLEP1_g13063</name>
</gene>
<name>A0AAV5IQ53_9ROSI</name>
<evidence type="ECO:0000313" key="3">
    <source>
        <dbReference type="Proteomes" id="UP001054252"/>
    </source>
</evidence>
<dbReference type="EMBL" id="BPVZ01000015">
    <property type="protein sequence ID" value="GKV00369.1"/>
    <property type="molecule type" value="Genomic_DNA"/>
</dbReference>